<evidence type="ECO:0000256" key="2">
    <source>
        <dbReference type="ARBA" id="ARBA00022670"/>
    </source>
</evidence>
<dbReference type="CDD" id="cd07560">
    <property type="entry name" value="Peptidase_S41_CPP"/>
    <property type="match status" value="1"/>
</dbReference>
<keyword evidence="4 5" id="KW-0720">Serine protease</keyword>
<feature type="domain" description="PDZ" evidence="7">
    <location>
        <begin position="107"/>
        <end position="176"/>
    </location>
</feature>
<evidence type="ECO:0000256" key="6">
    <source>
        <dbReference type="SAM" id="SignalP"/>
    </source>
</evidence>
<dbReference type="Pfam" id="PF03572">
    <property type="entry name" value="Peptidase_S41"/>
    <property type="match status" value="1"/>
</dbReference>
<evidence type="ECO:0000256" key="5">
    <source>
        <dbReference type="RuleBase" id="RU004404"/>
    </source>
</evidence>
<dbReference type="SMART" id="SM00228">
    <property type="entry name" value="PDZ"/>
    <property type="match status" value="1"/>
</dbReference>
<proteinExistence type="inferred from homology"/>
<evidence type="ECO:0000259" key="7">
    <source>
        <dbReference type="PROSITE" id="PS50106"/>
    </source>
</evidence>
<comment type="caution">
    <text evidence="8">The sequence shown here is derived from an EMBL/GenBank/DDBJ whole genome shotgun (WGS) entry which is preliminary data.</text>
</comment>
<keyword evidence="9" id="KW-1185">Reference proteome</keyword>
<dbReference type="Proteomes" id="UP001431449">
    <property type="component" value="Unassembled WGS sequence"/>
</dbReference>
<dbReference type="NCBIfam" id="TIGR00225">
    <property type="entry name" value="prc"/>
    <property type="match status" value="1"/>
</dbReference>
<sequence>MRHILLMFCLLPALAAAQRVETEAVEAPEALPEATPAEDRPAPDQRALAVEDGRVSVEEIRRFVSVFRAVKQAYVEPVDDATLMRAAIRGLLADLDPHSTYLDAAQTRSLDEAAEGAYNGLGLEVFQNPDRSLTVIAPIDDTPAARAGIRPGDTIIKIDGEVIRADNVDAAVDSMRGEPGTEIRLTVMRDQVAEPIEMTLTRETIRIASVRSRRIDDGLAYVRVAIFHNDTAEEMRRQLEAMAGKRRIDGMVLDLRSNPGGLLTSAVASADLFLDSGLIVSTRGRLGHATSEYRARRGDVLDGAPIVVLIDAGTASAAEVVAGALRDHRRALIMGQDSFGKGSVQTVLPIDNGDALKLTTSRYYMPKGGSIQASGIRPDVSLPVGARLSGGARDRALRERDLPGHLAGEQSSAPAAESAAEEDDYALQEAVNLLKGLVVFRAQPGAGRRGAGP</sequence>
<evidence type="ECO:0000256" key="3">
    <source>
        <dbReference type="ARBA" id="ARBA00022801"/>
    </source>
</evidence>
<dbReference type="InterPro" id="IPR055210">
    <property type="entry name" value="CtpA/B_N"/>
</dbReference>
<evidence type="ECO:0000313" key="8">
    <source>
        <dbReference type="EMBL" id="MCK7592245.1"/>
    </source>
</evidence>
<gene>
    <name evidence="8" type="ORF">M0G41_01020</name>
</gene>
<feature type="signal peptide" evidence="6">
    <location>
        <begin position="1"/>
        <end position="17"/>
    </location>
</feature>
<dbReference type="InterPro" id="IPR036034">
    <property type="entry name" value="PDZ_sf"/>
</dbReference>
<dbReference type="Gene3D" id="3.90.226.10">
    <property type="entry name" value="2-enoyl-CoA Hydratase, Chain A, domain 1"/>
    <property type="match status" value="1"/>
</dbReference>
<dbReference type="Gene3D" id="3.30.750.44">
    <property type="match status" value="1"/>
</dbReference>
<organism evidence="8 9">
    <name type="scientific">Pseudomarimonas salicorniae</name>
    <dbReference type="NCBI Taxonomy" id="2933270"/>
    <lineage>
        <taxon>Bacteria</taxon>
        <taxon>Pseudomonadati</taxon>
        <taxon>Pseudomonadota</taxon>
        <taxon>Gammaproteobacteria</taxon>
        <taxon>Lysobacterales</taxon>
        <taxon>Lysobacteraceae</taxon>
        <taxon>Pseudomarimonas</taxon>
    </lineage>
</organism>
<dbReference type="EMBL" id="JALNMH010000001">
    <property type="protein sequence ID" value="MCK7592245.1"/>
    <property type="molecule type" value="Genomic_DNA"/>
</dbReference>
<dbReference type="Pfam" id="PF22694">
    <property type="entry name" value="CtpB_N-like"/>
    <property type="match status" value="1"/>
</dbReference>
<evidence type="ECO:0000313" key="9">
    <source>
        <dbReference type="Proteomes" id="UP001431449"/>
    </source>
</evidence>
<dbReference type="InterPro" id="IPR029045">
    <property type="entry name" value="ClpP/crotonase-like_dom_sf"/>
</dbReference>
<name>A0ABT0GE21_9GAMM</name>
<reference evidence="8" key="1">
    <citation type="submission" date="2022-04" db="EMBL/GenBank/DDBJ databases">
        <title>Lysobacter sp. CAU 1642 isolated from sea sand.</title>
        <authorList>
            <person name="Kim W."/>
        </authorList>
    </citation>
    <scope>NUCLEOTIDE SEQUENCE</scope>
    <source>
        <strain evidence="8">CAU 1642</strain>
    </source>
</reference>
<keyword evidence="2 5" id="KW-0645">Protease</keyword>
<dbReference type="InterPro" id="IPR001478">
    <property type="entry name" value="PDZ"/>
</dbReference>
<dbReference type="PANTHER" id="PTHR32060:SF30">
    <property type="entry name" value="CARBOXY-TERMINAL PROCESSING PROTEASE CTPA"/>
    <property type="match status" value="1"/>
</dbReference>
<keyword evidence="3 5" id="KW-0378">Hydrolase</keyword>
<dbReference type="CDD" id="cd06782">
    <property type="entry name" value="cpPDZ_CPP-like"/>
    <property type="match status" value="1"/>
</dbReference>
<dbReference type="Gene3D" id="2.30.42.10">
    <property type="match status" value="1"/>
</dbReference>
<accession>A0ABT0GE21</accession>
<dbReference type="SMART" id="SM00245">
    <property type="entry name" value="TSPc"/>
    <property type="match status" value="1"/>
</dbReference>
<dbReference type="PANTHER" id="PTHR32060">
    <property type="entry name" value="TAIL-SPECIFIC PROTEASE"/>
    <property type="match status" value="1"/>
</dbReference>
<dbReference type="InterPro" id="IPR005151">
    <property type="entry name" value="Tail-specific_protease"/>
</dbReference>
<feature type="chain" id="PRO_5047450126" evidence="6">
    <location>
        <begin position="18"/>
        <end position="453"/>
    </location>
</feature>
<dbReference type="InterPro" id="IPR004447">
    <property type="entry name" value="Peptidase_S41A"/>
</dbReference>
<evidence type="ECO:0000256" key="1">
    <source>
        <dbReference type="ARBA" id="ARBA00009179"/>
    </source>
</evidence>
<evidence type="ECO:0000256" key="4">
    <source>
        <dbReference type="ARBA" id="ARBA00022825"/>
    </source>
</evidence>
<dbReference type="Pfam" id="PF17820">
    <property type="entry name" value="PDZ_6"/>
    <property type="match status" value="1"/>
</dbReference>
<dbReference type="SUPFAM" id="SSF52096">
    <property type="entry name" value="ClpP/crotonase"/>
    <property type="match status" value="1"/>
</dbReference>
<dbReference type="SUPFAM" id="SSF50156">
    <property type="entry name" value="PDZ domain-like"/>
    <property type="match status" value="1"/>
</dbReference>
<dbReference type="InterPro" id="IPR041489">
    <property type="entry name" value="PDZ_6"/>
</dbReference>
<dbReference type="PROSITE" id="PS50106">
    <property type="entry name" value="PDZ"/>
    <property type="match status" value="1"/>
</dbReference>
<dbReference type="RefSeq" id="WP_248204287.1">
    <property type="nucleotide sequence ID" value="NZ_JALNMH010000001.1"/>
</dbReference>
<protein>
    <submittedName>
        <fullName evidence="8">S41 family peptidase</fullName>
    </submittedName>
</protein>
<keyword evidence="6" id="KW-0732">Signal</keyword>
<comment type="similarity">
    <text evidence="1 5">Belongs to the peptidase S41A family.</text>
</comment>